<protein>
    <submittedName>
        <fullName evidence="2">Uncharacterized protein</fullName>
    </submittedName>
</protein>
<dbReference type="KEGG" id="fla:SY85_19415"/>
<gene>
    <name evidence="2" type="ORF">SY85_19415</name>
</gene>
<feature type="signal peptide" evidence="1">
    <location>
        <begin position="1"/>
        <end position="23"/>
    </location>
</feature>
<dbReference type="STRING" id="1492898.SY85_19415"/>
<reference evidence="2 3" key="2">
    <citation type="journal article" date="2016" name="Int. J. Syst. Evol. Microbiol.">
        <title>Flavisolibacter tropicus sp. nov., isolated from tropical soil.</title>
        <authorList>
            <person name="Lee J.J."/>
            <person name="Kang M.S."/>
            <person name="Kim G.S."/>
            <person name="Lee C.S."/>
            <person name="Lim S."/>
            <person name="Lee J."/>
            <person name="Roh S.H."/>
            <person name="Kang H."/>
            <person name="Ha J.M."/>
            <person name="Bae S."/>
            <person name="Jung H.Y."/>
            <person name="Kim M.K."/>
        </authorList>
    </citation>
    <scope>NUCLEOTIDE SEQUENCE [LARGE SCALE GENOMIC DNA]</scope>
    <source>
        <strain evidence="2 3">LCS9</strain>
    </source>
</reference>
<proteinExistence type="predicted"/>
<evidence type="ECO:0000313" key="2">
    <source>
        <dbReference type="EMBL" id="ANE52332.1"/>
    </source>
</evidence>
<feature type="chain" id="PRO_5008001442" evidence="1">
    <location>
        <begin position="24"/>
        <end position="118"/>
    </location>
</feature>
<reference evidence="3" key="1">
    <citation type="submission" date="2015-01" db="EMBL/GenBank/DDBJ databases">
        <title>Flavisolibacter sp./LCS9/ whole genome sequencing.</title>
        <authorList>
            <person name="Kim M.K."/>
            <person name="Srinivasan S."/>
            <person name="Lee J.-J."/>
        </authorList>
    </citation>
    <scope>NUCLEOTIDE SEQUENCE [LARGE SCALE GENOMIC DNA]</scope>
    <source>
        <strain evidence="3">LCS9</strain>
    </source>
</reference>
<sequence>MGKGILSILILIASFFFSDEAQAHGLSGESKTKIIVEQHNHDLLSAIANTHRFDLEQSLIRIVPASRCGQVYKYVGNSHWSVLSFSAATFPYHVRCIRASVPAKNSYLSHIYPSHNFW</sequence>
<evidence type="ECO:0000313" key="3">
    <source>
        <dbReference type="Proteomes" id="UP000077177"/>
    </source>
</evidence>
<dbReference type="Proteomes" id="UP000077177">
    <property type="component" value="Chromosome"/>
</dbReference>
<keyword evidence="3" id="KW-1185">Reference proteome</keyword>
<keyword evidence="1" id="KW-0732">Signal</keyword>
<name>A0A172TZC5_9BACT</name>
<organism evidence="2 3">
    <name type="scientific">Flavisolibacter tropicus</name>
    <dbReference type="NCBI Taxonomy" id="1492898"/>
    <lineage>
        <taxon>Bacteria</taxon>
        <taxon>Pseudomonadati</taxon>
        <taxon>Bacteroidota</taxon>
        <taxon>Chitinophagia</taxon>
        <taxon>Chitinophagales</taxon>
        <taxon>Chitinophagaceae</taxon>
        <taxon>Flavisolibacter</taxon>
    </lineage>
</organism>
<evidence type="ECO:0000256" key="1">
    <source>
        <dbReference type="SAM" id="SignalP"/>
    </source>
</evidence>
<accession>A0A172TZC5</accession>
<dbReference type="RefSeq" id="WP_066406680.1">
    <property type="nucleotide sequence ID" value="NZ_CP011390.1"/>
</dbReference>
<dbReference type="AlphaFoldDB" id="A0A172TZC5"/>
<dbReference type="EMBL" id="CP011390">
    <property type="protein sequence ID" value="ANE52332.1"/>
    <property type="molecule type" value="Genomic_DNA"/>
</dbReference>